<keyword evidence="3" id="KW-0808">Transferase</keyword>
<dbReference type="GO" id="GO:0004674">
    <property type="term" value="F:protein serine/threonine kinase activity"/>
    <property type="evidence" value="ECO:0007669"/>
    <property type="project" value="UniProtKB-KW"/>
</dbReference>
<evidence type="ECO:0000259" key="16">
    <source>
        <dbReference type="PROSITE" id="PS50011"/>
    </source>
</evidence>
<accession>A0A6J1C6A5</accession>
<dbReference type="RefSeq" id="XP_022137109.1">
    <property type="nucleotide sequence ID" value="XM_022281417.1"/>
</dbReference>
<dbReference type="PROSITE" id="PS00107">
    <property type="entry name" value="PROTEIN_KINASE_ATP"/>
    <property type="match status" value="1"/>
</dbReference>
<dbReference type="InterPro" id="IPR000719">
    <property type="entry name" value="Prot_kinase_dom"/>
</dbReference>
<dbReference type="Gene3D" id="1.10.510.10">
    <property type="entry name" value="Transferase(Phosphotransferase) domain 1"/>
    <property type="match status" value="1"/>
</dbReference>
<feature type="domain" description="Protein kinase" evidence="16">
    <location>
        <begin position="325"/>
        <end position="611"/>
    </location>
</feature>
<keyword evidence="4 14" id="KW-0812">Transmembrane</keyword>
<evidence type="ECO:0000256" key="13">
    <source>
        <dbReference type="SAM" id="MobiDB-lite"/>
    </source>
</evidence>
<organism evidence="17 18">
    <name type="scientific">Momordica charantia</name>
    <name type="common">Bitter gourd</name>
    <name type="synonym">Balsam pear</name>
    <dbReference type="NCBI Taxonomy" id="3673"/>
    <lineage>
        <taxon>Eukaryota</taxon>
        <taxon>Viridiplantae</taxon>
        <taxon>Streptophyta</taxon>
        <taxon>Embryophyta</taxon>
        <taxon>Tracheophyta</taxon>
        <taxon>Spermatophyta</taxon>
        <taxon>Magnoliopsida</taxon>
        <taxon>eudicotyledons</taxon>
        <taxon>Gunneridae</taxon>
        <taxon>Pentapetalae</taxon>
        <taxon>rosids</taxon>
        <taxon>fabids</taxon>
        <taxon>Cucurbitales</taxon>
        <taxon>Cucurbitaceae</taxon>
        <taxon>Momordiceae</taxon>
        <taxon>Momordica</taxon>
    </lineage>
</organism>
<dbReference type="PROSITE" id="PS00108">
    <property type="entry name" value="PROTEIN_KINASE_ST"/>
    <property type="match status" value="1"/>
</dbReference>
<feature type="compositionally biased region" description="Low complexity" evidence="13">
    <location>
        <begin position="614"/>
        <end position="637"/>
    </location>
</feature>
<evidence type="ECO:0000256" key="1">
    <source>
        <dbReference type="ARBA" id="ARBA00004479"/>
    </source>
</evidence>
<dbReference type="OrthoDB" id="4062651at2759"/>
<keyword evidence="17" id="KW-1185">Reference proteome</keyword>
<dbReference type="Proteomes" id="UP000504603">
    <property type="component" value="Unplaced"/>
</dbReference>
<dbReference type="Gene3D" id="3.30.200.20">
    <property type="entry name" value="Phosphorylase Kinase, domain 1"/>
    <property type="match status" value="1"/>
</dbReference>
<evidence type="ECO:0000256" key="8">
    <source>
        <dbReference type="ARBA" id="ARBA00022840"/>
    </source>
</evidence>
<evidence type="ECO:0000256" key="3">
    <source>
        <dbReference type="ARBA" id="ARBA00022679"/>
    </source>
</evidence>
<keyword evidence="7" id="KW-0418">Kinase</keyword>
<keyword evidence="10 14" id="KW-0472">Membrane</keyword>
<feature type="signal peptide" evidence="15">
    <location>
        <begin position="1"/>
        <end position="30"/>
    </location>
</feature>
<dbReference type="SMART" id="SM00220">
    <property type="entry name" value="S_TKc"/>
    <property type="match status" value="1"/>
</dbReference>
<dbReference type="Pfam" id="PF00069">
    <property type="entry name" value="Pkinase"/>
    <property type="match status" value="1"/>
</dbReference>
<comment type="subcellular location">
    <subcellularLocation>
        <location evidence="1">Membrane</location>
        <topology evidence="1">Single-pass type I membrane protein</topology>
    </subcellularLocation>
</comment>
<evidence type="ECO:0000313" key="17">
    <source>
        <dbReference type="Proteomes" id="UP000504603"/>
    </source>
</evidence>
<dbReference type="AlphaFoldDB" id="A0A6J1C6A5"/>
<keyword evidence="11" id="KW-0325">Glycoprotein</keyword>
<dbReference type="GO" id="GO:0005524">
    <property type="term" value="F:ATP binding"/>
    <property type="evidence" value="ECO:0007669"/>
    <property type="project" value="UniProtKB-UniRule"/>
</dbReference>
<dbReference type="InterPro" id="IPR008271">
    <property type="entry name" value="Ser/Thr_kinase_AS"/>
</dbReference>
<keyword evidence="8 12" id="KW-0067">ATP-binding</keyword>
<feature type="transmembrane region" description="Helical" evidence="14">
    <location>
        <begin position="266"/>
        <end position="290"/>
    </location>
</feature>
<dbReference type="FunFam" id="3.30.200.20:FF:000178">
    <property type="entry name" value="serine/threonine-protein kinase PBS1-like"/>
    <property type="match status" value="1"/>
</dbReference>
<keyword evidence="9 14" id="KW-1133">Transmembrane helix</keyword>
<evidence type="ECO:0000256" key="10">
    <source>
        <dbReference type="ARBA" id="ARBA00023136"/>
    </source>
</evidence>
<feature type="chain" id="PRO_5027072318" evidence="15">
    <location>
        <begin position="31"/>
        <end position="637"/>
    </location>
</feature>
<dbReference type="SUPFAM" id="SSF56112">
    <property type="entry name" value="Protein kinase-like (PK-like)"/>
    <property type="match status" value="1"/>
</dbReference>
<dbReference type="KEGG" id="mcha:111008666"/>
<evidence type="ECO:0000256" key="6">
    <source>
        <dbReference type="ARBA" id="ARBA00022741"/>
    </source>
</evidence>
<reference evidence="18" key="1">
    <citation type="submission" date="2025-08" db="UniProtKB">
        <authorList>
            <consortium name="RefSeq"/>
        </authorList>
    </citation>
    <scope>IDENTIFICATION</scope>
    <source>
        <strain evidence="18">OHB3-1</strain>
    </source>
</reference>
<dbReference type="InterPro" id="IPR017441">
    <property type="entry name" value="Protein_kinase_ATP_BS"/>
</dbReference>
<evidence type="ECO:0000256" key="11">
    <source>
        <dbReference type="ARBA" id="ARBA00023180"/>
    </source>
</evidence>
<evidence type="ECO:0000256" key="15">
    <source>
        <dbReference type="SAM" id="SignalP"/>
    </source>
</evidence>
<evidence type="ECO:0000256" key="9">
    <source>
        <dbReference type="ARBA" id="ARBA00022989"/>
    </source>
</evidence>
<evidence type="ECO:0000256" key="4">
    <source>
        <dbReference type="ARBA" id="ARBA00022692"/>
    </source>
</evidence>
<dbReference type="GeneID" id="111008666"/>
<feature type="binding site" evidence="12">
    <location>
        <position position="353"/>
    </location>
    <ligand>
        <name>ATP</name>
        <dbReference type="ChEBI" id="CHEBI:30616"/>
    </ligand>
</feature>
<name>A0A6J1C6A5_MOMCH</name>
<evidence type="ECO:0000256" key="7">
    <source>
        <dbReference type="ARBA" id="ARBA00022777"/>
    </source>
</evidence>
<dbReference type="InterPro" id="IPR045874">
    <property type="entry name" value="LRK10/LRL21-25-like"/>
</dbReference>
<dbReference type="PROSITE" id="PS50011">
    <property type="entry name" value="PROTEIN_KINASE_DOM"/>
    <property type="match status" value="1"/>
</dbReference>
<protein>
    <submittedName>
        <fullName evidence="18">LEAF RUST 10 DISEASE-RESISTANCE LOCUS RECEPTOR-LIKE PROTEIN KINASE-like 2.3 isoform X1</fullName>
    </submittedName>
</protein>
<feature type="region of interest" description="Disordered" evidence="13">
    <location>
        <begin position="599"/>
        <end position="637"/>
    </location>
</feature>
<evidence type="ECO:0000256" key="5">
    <source>
        <dbReference type="ARBA" id="ARBA00022729"/>
    </source>
</evidence>
<proteinExistence type="predicted"/>
<dbReference type="PANTHER" id="PTHR27009">
    <property type="entry name" value="RUST RESISTANCE KINASE LR10-RELATED"/>
    <property type="match status" value="1"/>
</dbReference>
<keyword evidence="2" id="KW-0723">Serine/threonine-protein kinase</keyword>
<dbReference type="FunFam" id="1.10.510.10:FF:000590">
    <property type="entry name" value="PR5-like receptor kinase"/>
    <property type="match status" value="1"/>
</dbReference>
<evidence type="ECO:0000256" key="2">
    <source>
        <dbReference type="ARBA" id="ARBA00022527"/>
    </source>
</evidence>
<sequence>MNSRLFPFRPLHLSLAFMLLMLLNSSPASSAFYGEWFLNCNDPLKCESIGTLEFPLWRNNRTGTCSYPETMKVNCDGSRGTTIEILGAEYELLSFNTNDQILIIGEIDFSDGFCSKNISSYIYGIIPLYYYCQIPDKSTCSVTQFSYMPFQNITAIADAYCMMSAIVLISPMWLNELGGLQNVARRIREQFDSDLKVDAQACRSCSVSGGIFGYEDSINYNPFFFSQAKCFCKSSSNGFELCSSSRVAAPATSPSGSGKSKSLKKIFIIVAISSGSIILVISIIIFTCYARKSISSKDEIDEIIKRYSIHTPKRYSYSKLKKITCSFKNKLGQGGFSTVYKGKLSDGHDVAVKLLNDKENSQDFMNEVISITRTSHVNIATLLGFCYERNKRALIYEYMPKGSLEKYIFNKRLQKNEVVLDWNTLYSIIIGVARGLEYLHRGCNTRILHFDIKPHNILLDKNFCPKISDFGLAKQCKAKESHVSMTGVKGTAGFMAPEVIFKNYGKVSHKADVYSYGMLVTEMVGERKNRRNEGVEESSEEYFPDWIYNDLKDGGLWWGNTEEEEEMARKIIIVGLHCIQTLPDDRPSMSDVVAMLEGSGDGLQIPPKPTLFGPPTTSTTLPHPSSSFSYSSSTSSL</sequence>
<gene>
    <name evidence="18" type="primary">LOC111008666</name>
</gene>
<dbReference type="GO" id="GO:0016020">
    <property type="term" value="C:membrane"/>
    <property type="evidence" value="ECO:0007669"/>
    <property type="project" value="UniProtKB-SubCell"/>
</dbReference>
<dbReference type="InterPro" id="IPR011009">
    <property type="entry name" value="Kinase-like_dom_sf"/>
</dbReference>
<keyword evidence="5 15" id="KW-0732">Signal</keyword>
<evidence type="ECO:0000313" key="18">
    <source>
        <dbReference type="RefSeq" id="XP_022137109.1"/>
    </source>
</evidence>
<keyword evidence="6 12" id="KW-0547">Nucleotide-binding</keyword>
<evidence type="ECO:0000256" key="14">
    <source>
        <dbReference type="SAM" id="Phobius"/>
    </source>
</evidence>
<evidence type="ECO:0000256" key="12">
    <source>
        <dbReference type="PROSITE-ProRule" id="PRU10141"/>
    </source>
</evidence>